<dbReference type="Proteomes" id="UP000231157">
    <property type="component" value="Unassembled WGS sequence"/>
</dbReference>
<keyword evidence="1" id="KW-1133">Transmembrane helix</keyword>
<sequence>MREKFLTISSRFIISVFAFLISGVLAVYAFSEPTNTDYNQSIPSTLNNGSVTQHKLGNLILNSQNWFGEGLIVYDFNNPQDAKFGIGTENPSERLQVLGDVFVSGVINVLNSGGLDYGQDNQFLLRVRNNQMDWDFSSAWLSIPQIMTVDTNGNCTVAIADCPTDWTVPDSRIWNEYASSVVYLNNCPLTPGVYIGRQAKLCYRAY</sequence>
<reference evidence="3" key="1">
    <citation type="submission" date="2017-09" db="EMBL/GenBank/DDBJ databases">
        <title>Depth-based differentiation of microbial function through sediment-hosted aquifers and enrichment of novel symbionts in the deep terrestrial subsurface.</title>
        <authorList>
            <person name="Probst A.J."/>
            <person name="Ladd B."/>
            <person name="Jarett J.K."/>
            <person name="Geller-Mcgrath D.E."/>
            <person name="Sieber C.M.K."/>
            <person name="Emerson J.B."/>
            <person name="Anantharaman K."/>
            <person name="Thomas B.C."/>
            <person name="Malmstrom R."/>
            <person name="Stieglmeier M."/>
            <person name="Klingl A."/>
            <person name="Woyke T."/>
            <person name="Ryan C.M."/>
            <person name="Banfield J.F."/>
        </authorList>
    </citation>
    <scope>NUCLEOTIDE SEQUENCE [LARGE SCALE GENOMIC DNA]</scope>
</reference>
<feature type="transmembrane region" description="Helical" evidence="1">
    <location>
        <begin position="12"/>
        <end position="31"/>
    </location>
</feature>
<gene>
    <name evidence="2" type="ORF">COU07_03595</name>
</gene>
<protein>
    <submittedName>
        <fullName evidence="2">Uncharacterized protein</fullName>
    </submittedName>
</protein>
<organism evidence="2 3">
    <name type="scientific">Candidatus Harrisonbacteria bacterium CG10_big_fil_rev_8_21_14_0_10_40_38</name>
    <dbReference type="NCBI Taxonomy" id="1974583"/>
    <lineage>
        <taxon>Bacteria</taxon>
        <taxon>Candidatus Harrisoniibacteriota</taxon>
    </lineage>
</organism>
<accession>A0A2H0URD5</accession>
<keyword evidence="1" id="KW-0812">Transmembrane</keyword>
<proteinExistence type="predicted"/>
<dbReference type="AlphaFoldDB" id="A0A2H0URD5"/>
<keyword evidence="1" id="KW-0472">Membrane</keyword>
<dbReference type="EMBL" id="PFAZ01000009">
    <property type="protein sequence ID" value="PIR88951.1"/>
    <property type="molecule type" value="Genomic_DNA"/>
</dbReference>
<evidence type="ECO:0000313" key="3">
    <source>
        <dbReference type="Proteomes" id="UP000231157"/>
    </source>
</evidence>
<evidence type="ECO:0000313" key="2">
    <source>
        <dbReference type="EMBL" id="PIR88951.1"/>
    </source>
</evidence>
<comment type="caution">
    <text evidence="2">The sequence shown here is derived from an EMBL/GenBank/DDBJ whole genome shotgun (WGS) entry which is preliminary data.</text>
</comment>
<evidence type="ECO:0000256" key="1">
    <source>
        <dbReference type="SAM" id="Phobius"/>
    </source>
</evidence>
<name>A0A2H0URD5_9BACT</name>